<feature type="binding site" evidence="7">
    <location>
        <position position="64"/>
    </location>
    <ligand>
        <name>Zn(2+)</name>
        <dbReference type="ChEBI" id="CHEBI:29105"/>
        <label>2</label>
    </ligand>
</feature>
<evidence type="ECO:0000256" key="3">
    <source>
        <dbReference type="ARBA" id="ARBA00006759"/>
    </source>
</evidence>
<protein>
    <recommendedName>
        <fullName evidence="7">Hydroxyacylglutathione hydrolase</fullName>
        <ecNumber evidence="7">3.1.2.6</ecNumber>
    </recommendedName>
    <alternativeName>
        <fullName evidence="7">Glyoxalase II</fullName>
        <shortName evidence="7">Glx II</shortName>
    </alternativeName>
</protein>
<organism evidence="9 10">
    <name type="scientific">Acinetobacter pseudolwoffii</name>
    <dbReference type="NCBI Taxonomy" id="2053287"/>
    <lineage>
        <taxon>Bacteria</taxon>
        <taxon>Pseudomonadati</taxon>
        <taxon>Pseudomonadota</taxon>
        <taxon>Gammaproteobacteria</taxon>
        <taxon>Moraxellales</taxon>
        <taxon>Moraxellaceae</taxon>
        <taxon>Acinetobacter</taxon>
    </lineage>
</organism>
<evidence type="ECO:0000256" key="6">
    <source>
        <dbReference type="ARBA" id="ARBA00022833"/>
    </source>
</evidence>
<dbReference type="InterPro" id="IPR017782">
    <property type="entry name" value="Hydroxyacylglutathione_Hdrlase"/>
</dbReference>
<dbReference type="GO" id="GO:0046872">
    <property type="term" value="F:metal ion binding"/>
    <property type="evidence" value="ECO:0007669"/>
    <property type="project" value="UniProtKB-KW"/>
</dbReference>
<reference evidence="9 10" key="2">
    <citation type="submission" date="2017-12" db="EMBL/GenBank/DDBJ databases">
        <title>Revising the taxonomy of the Acinetobacter lwoffii group: the description of Acinetobacter pseudolwoffii sp. nov. and emended description of Acinetobacter lwoffii.</title>
        <authorList>
            <person name="Nemec A."/>
        </authorList>
    </citation>
    <scope>NUCLEOTIDE SEQUENCE [LARGE SCALE GENOMIC DNA]</scope>
    <source>
        <strain evidence="9 10">ANC 5347</strain>
    </source>
</reference>
<dbReference type="EC" id="3.1.2.6" evidence="7"/>
<feature type="binding site" evidence="7">
    <location>
        <position position="174"/>
    </location>
    <ligand>
        <name>Zn(2+)</name>
        <dbReference type="ChEBI" id="CHEBI:29105"/>
        <label>2</label>
    </ligand>
</feature>
<dbReference type="GO" id="GO:0019243">
    <property type="term" value="P:methylglyoxal catabolic process to D-lactate via S-lactoyl-glutathione"/>
    <property type="evidence" value="ECO:0007669"/>
    <property type="project" value="UniProtKB-UniRule"/>
</dbReference>
<dbReference type="EMBL" id="PGOZ01000020">
    <property type="protein sequence ID" value="PJI31605.1"/>
    <property type="molecule type" value="Genomic_DNA"/>
</dbReference>
<accession>A0A2H9UIS5</accession>
<comment type="subunit">
    <text evidence="7">Monomer.</text>
</comment>
<comment type="similarity">
    <text evidence="3 7">Belongs to the metallo-beta-lactamase superfamily. Glyoxalase II family.</text>
</comment>
<gene>
    <name evidence="7 9" type="primary">gloB</name>
    <name evidence="9" type="ORF">CU320_13015</name>
</gene>
<dbReference type="RefSeq" id="WP_100358060.1">
    <property type="nucleotide sequence ID" value="NZ_PGOZ01000020.1"/>
</dbReference>
<evidence type="ECO:0000259" key="8">
    <source>
        <dbReference type="SMART" id="SM00849"/>
    </source>
</evidence>
<dbReference type="PANTHER" id="PTHR43705:SF1">
    <property type="entry name" value="HYDROXYACYLGLUTATHIONE HYDROLASE GLOB"/>
    <property type="match status" value="1"/>
</dbReference>
<evidence type="ECO:0000313" key="10">
    <source>
        <dbReference type="Proteomes" id="UP000242351"/>
    </source>
</evidence>
<dbReference type="InterPro" id="IPR001279">
    <property type="entry name" value="Metallo-B-lactamas"/>
</dbReference>
<dbReference type="InterPro" id="IPR032282">
    <property type="entry name" value="HAGH_C"/>
</dbReference>
<comment type="pathway">
    <text evidence="2 7">Secondary metabolite metabolism; methylglyoxal degradation; (R)-lactate from methylglyoxal: step 2/2.</text>
</comment>
<dbReference type="CDD" id="cd07723">
    <property type="entry name" value="hydroxyacylglutathione_hydrolase_MBL-fold"/>
    <property type="match status" value="1"/>
</dbReference>
<dbReference type="InterPro" id="IPR035680">
    <property type="entry name" value="Clx_II_MBL"/>
</dbReference>
<name>A0A2H9UIS5_9GAMM</name>
<dbReference type="HAMAP" id="MF_01374">
    <property type="entry name" value="Glyoxalase_2"/>
    <property type="match status" value="1"/>
</dbReference>
<dbReference type="Pfam" id="PF16123">
    <property type="entry name" value="HAGH_C"/>
    <property type="match status" value="1"/>
</dbReference>
<feature type="domain" description="Metallo-beta-lactamase" evidence="8">
    <location>
        <begin position="16"/>
        <end position="174"/>
    </location>
</feature>
<proteinExistence type="inferred from homology"/>
<evidence type="ECO:0000256" key="1">
    <source>
        <dbReference type="ARBA" id="ARBA00001623"/>
    </source>
</evidence>
<dbReference type="UniPathway" id="UPA00619">
    <property type="reaction ID" value="UER00676"/>
</dbReference>
<keyword evidence="6 7" id="KW-0862">Zinc</keyword>
<dbReference type="NCBIfam" id="TIGR03413">
    <property type="entry name" value="GSH_gloB"/>
    <property type="match status" value="1"/>
</dbReference>
<dbReference type="SMART" id="SM00849">
    <property type="entry name" value="Lactamase_B"/>
    <property type="match status" value="1"/>
</dbReference>
<comment type="function">
    <text evidence="7">Thiolesterase that catalyzes the hydrolysis of S-D-lactoyl-glutathione to form glutathione and D-lactic acid.</text>
</comment>
<feature type="binding site" evidence="7">
    <location>
        <position position="117"/>
    </location>
    <ligand>
        <name>Zn(2+)</name>
        <dbReference type="ChEBI" id="CHEBI:29105"/>
        <label>1</label>
    </ligand>
</feature>
<sequence>MTPFKIHCIDVQNSLQNYIWLLEHTASHQVAVIDPTEAEFVQDYCAEHGLILSQIWLTHWHKDHIGGVPGLIQGQNLPVYGPRAELSKIPFITHPLEHEEQFSFHGADVQVIAVPGHTLGHIVYFIDAIDVLFCGDTLFAMGCGRVFEGTYSQMYHSLSRLAALPPRTQVYCTHEYTLSNAQFAKHVEPDNQAILERFEHIERLRMLGQCTLPSSIEDELQTNPFLRADSVEEFQRLRTLKDQF</sequence>
<dbReference type="SUPFAM" id="SSF56281">
    <property type="entry name" value="Metallo-hydrolase/oxidoreductase"/>
    <property type="match status" value="1"/>
</dbReference>
<dbReference type="Proteomes" id="UP000242351">
    <property type="component" value="Unassembled WGS sequence"/>
</dbReference>
<feature type="binding site" evidence="7">
    <location>
        <position position="136"/>
    </location>
    <ligand>
        <name>Zn(2+)</name>
        <dbReference type="ChEBI" id="CHEBI:29105"/>
        <label>2</label>
    </ligand>
</feature>
<dbReference type="Gene3D" id="3.60.15.10">
    <property type="entry name" value="Ribonuclease Z/Hydroxyacylglutathione hydrolase-like"/>
    <property type="match status" value="1"/>
</dbReference>
<keyword evidence="5 7" id="KW-0378">Hydrolase</keyword>
<dbReference type="InterPro" id="IPR050110">
    <property type="entry name" value="Glyoxalase_II_hydrolase"/>
</dbReference>
<keyword evidence="4 7" id="KW-0479">Metal-binding</keyword>
<evidence type="ECO:0000256" key="7">
    <source>
        <dbReference type="HAMAP-Rule" id="MF_01374"/>
    </source>
</evidence>
<evidence type="ECO:0000256" key="2">
    <source>
        <dbReference type="ARBA" id="ARBA00004963"/>
    </source>
</evidence>
<feature type="binding site" evidence="7">
    <location>
        <position position="136"/>
    </location>
    <ligand>
        <name>Zn(2+)</name>
        <dbReference type="ChEBI" id="CHEBI:29105"/>
        <label>1</label>
    </ligand>
</feature>
<feature type="binding site" evidence="7">
    <location>
        <position position="61"/>
    </location>
    <ligand>
        <name>Zn(2+)</name>
        <dbReference type="ChEBI" id="CHEBI:29105"/>
        <label>1</label>
    </ligand>
</feature>
<feature type="binding site" evidence="7">
    <location>
        <position position="59"/>
    </location>
    <ligand>
        <name>Zn(2+)</name>
        <dbReference type="ChEBI" id="CHEBI:29105"/>
        <label>1</label>
    </ligand>
</feature>
<dbReference type="PIRSF" id="PIRSF005457">
    <property type="entry name" value="Glx"/>
    <property type="match status" value="1"/>
</dbReference>
<reference evidence="9 10" key="1">
    <citation type="submission" date="2017-11" db="EMBL/GenBank/DDBJ databases">
        <authorList>
            <person name="Han C.G."/>
        </authorList>
    </citation>
    <scope>NUCLEOTIDE SEQUENCE [LARGE SCALE GENOMIC DNA]</scope>
    <source>
        <strain evidence="9 10">ANC 5347</strain>
    </source>
</reference>
<dbReference type="Pfam" id="PF00753">
    <property type="entry name" value="Lactamase_B"/>
    <property type="match status" value="1"/>
</dbReference>
<comment type="catalytic activity">
    <reaction evidence="1 7">
        <text>an S-(2-hydroxyacyl)glutathione + H2O = a 2-hydroxy carboxylate + glutathione + H(+)</text>
        <dbReference type="Rhea" id="RHEA:21864"/>
        <dbReference type="ChEBI" id="CHEBI:15377"/>
        <dbReference type="ChEBI" id="CHEBI:15378"/>
        <dbReference type="ChEBI" id="CHEBI:57925"/>
        <dbReference type="ChEBI" id="CHEBI:58896"/>
        <dbReference type="ChEBI" id="CHEBI:71261"/>
        <dbReference type="EC" id="3.1.2.6"/>
    </reaction>
</comment>
<dbReference type="AlphaFoldDB" id="A0A2H9UIS5"/>
<evidence type="ECO:0000256" key="4">
    <source>
        <dbReference type="ARBA" id="ARBA00022723"/>
    </source>
</evidence>
<dbReference type="GO" id="GO:0004416">
    <property type="term" value="F:hydroxyacylglutathione hydrolase activity"/>
    <property type="evidence" value="ECO:0007669"/>
    <property type="project" value="UniProtKB-UniRule"/>
</dbReference>
<dbReference type="PANTHER" id="PTHR43705">
    <property type="entry name" value="HYDROXYACYLGLUTATHIONE HYDROLASE"/>
    <property type="match status" value="1"/>
</dbReference>
<comment type="cofactor">
    <cofactor evidence="7">
        <name>Zn(2+)</name>
        <dbReference type="ChEBI" id="CHEBI:29105"/>
    </cofactor>
    <text evidence="7">Binds 2 Zn(2+) ions per subunit.</text>
</comment>
<evidence type="ECO:0000313" key="9">
    <source>
        <dbReference type="EMBL" id="PJI31605.1"/>
    </source>
</evidence>
<feature type="binding site" evidence="7">
    <location>
        <position position="63"/>
    </location>
    <ligand>
        <name>Zn(2+)</name>
        <dbReference type="ChEBI" id="CHEBI:29105"/>
        <label>2</label>
    </ligand>
</feature>
<comment type="caution">
    <text evidence="9">The sequence shown here is derived from an EMBL/GenBank/DDBJ whole genome shotgun (WGS) entry which is preliminary data.</text>
</comment>
<dbReference type="InterPro" id="IPR036866">
    <property type="entry name" value="RibonucZ/Hydroxyglut_hydro"/>
</dbReference>
<evidence type="ECO:0000256" key="5">
    <source>
        <dbReference type="ARBA" id="ARBA00022801"/>
    </source>
</evidence>